<evidence type="ECO:0000256" key="5">
    <source>
        <dbReference type="ARBA" id="ARBA00022723"/>
    </source>
</evidence>
<dbReference type="GO" id="GO:0006396">
    <property type="term" value="P:RNA processing"/>
    <property type="evidence" value="ECO:0007669"/>
    <property type="project" value="InterPro"/>
</dbReference>
<dbReference type="GO" id="GO:0005829">
    <property type="term" value="C:cytosol"/>
    <property type="evidence" value="ECO:0007669"/>
    <property type="project" value="TreeGrafter"/>
</dbReference>
<name>A0A532UVM6_UNCT6</name>
<dbReference type="CDD" id="cd11363">
    <property type="entry name" value="RNase_PH_PNPase_1"/>
    <property type="match status" value="1"/>
</dbReference>
<dbReference type="HAMAP" id="MF_01595">
    <property type="entry name" value="PNPase"/>
    <property type="match status" value="1"/>
</dbReference>
<dbReference type="NCBIfam" id="TIGR03591">
    <property type="entry name" value="polynuc_phos"/>
    <property type="match status" value="1"/>
</dbReference>
<dbReference type="FunFam" id="3.30.1370.10:FF:000001">
    <property type="entry name" value="Polyribonucleotide nucleotidyltransferase"/>
    <property type="match status" value="1"/>
</dbReference>
<dbReference type="Pfam" id="PF03726">
    <property type="entry name" value="PNPase"/>
    <property type="match status" value="1"/>
</dbReference>
<evidence type="ECO:0000256" key="9">
    <source>
        <dbReference type="SAM" id="MobiDB-lite"/>
    </source>
</evidence>
<keyword evidence="2 8" id="KW-0963">Cytoplasm</keyword>
<dbReference type="InterPro" id="IPR036456">
    <property type="entry name" value="PNPase_PH_RNA-bd_sf"/>
</dbReference>
<dbReference type="SMART" id="SM00316">
    <property type="entry name" value="S1"/>
    <property type="match status" value="1"/>
</dbReference>
<gene>
    <name evidence="8 11" type="primary">pnp</name>
    <name evidence="11" type="ORF">CEE36_10465</name>
</gene>
<dbReference type="SUPFAM" id="SSF50249">
    <property type="entry name" value="Nucleic acid-binding proteins"/>
    <property type="match status" value="1"/>
</dbReference>
<dbReference type="SMART" id="SM00322">
    <property type="entry name" value="KH"/>
    <property type="match status" value="1"/>
</dbReference>
<dbReference type="SUPFAM" id="SSF46915">
    <property type="entry name" value="Polynucleotide phosphorylase/guanosine pentaphosphate synthase (PNPase/GPSI), domain 3"/>
    <property type="match status" value="1"/>
</dbReference>
<feature type="domain" description="S1 motif" evidence="10">
    <location>
        <begin position="618"/>
        <end position="686"/>
    </location>
</feature>
<dbReference type="SUPFAM" id="SSF54791">
    <property type="entry name" value="Eukaryotic type KH-domain (KH-domain type I)"/>
    <property type="match status" value="1"/>
</dbReference>
<dbReference type="InterPro" id="IPR012340">
    <property type="entry name" value="NA-bd_OB-fold"/>
</dbReference>
<dbReference type="FunFam" id="3.30.230.70:FF:000001">
    <property type="entry name" value="Polyribonucleotide nucleotidyltransferase"/>
    <property type="match status" value="1"/>
</dbReference>
<dbReference type="CDD" id="cd02393">
    <property type="entry name" value="KH-I_PNPase"/>
    <property type="match status" value="1"/>
</dbReference>
<dbReference type="GO" id="GO:0006402">
    <property type="term" value="P:mRNA catabolic process"/>
    <property type="evidence" value="ECO:0007669"/>
    <property type="project" value="UniProtKB-UniRule"/>
</dbReference>
<feature type="binding site" evidence="8">
    <location>
        <position position="481"/>
    </location>
    <ligand>
        <name>Mg(2+)</name>
        <dbReference type="ChEBI" id="CHEBI:18420"/>
    </ligand>
</feature>
<dbReference type="PANTHER" id="PTHR11252:SF0">
    <property type="entry name" value="POLYRIBONUCLEOTIDE NUCLEOTIDYLTRANSFERASE 1, MITOCHONDRIAL"/>
    <property type="match status" value="1"/>
</dbReference>
<dbReference type="InterPro" id="IPR012162">
    <property type="entry name" value="PNPase"/>
</dbReference>
<organism evidence="11 12">
    <name type="scientific">candidate division TA06 bacterium B3_TA06</name>
    <dbReference type="NCBI Taxonomy" id="2012487"/>
    <lineage>
        <taxon>Bacteria</taxon>
        <taxon>Bacteria division TA06</taxon>
    </lineage>
</organism>
<dbReference type="Proteomes" id="UP000317778">
    <property type="component" value="Unassembled WGS sequence"/>
</dbReference>
<dbReference type="GO" id="GO:0000287">
    <property type="term" value="F:magnesium ion binding"/>
    <property type="evidence" value="ECO:0007669"/>
    <property type="project" value="UniProtKB-UniRule"/>
</dbReference>
<dbReference type="InterPro" id="IPR015848">
    <property type="entry name" value="PNPase_PH_RNA-bd_bac/org-type"/>
</dbReference>
<reference evidence="11 12" key="1">
    <citation type="submission" date="2017-06" db="EMBL/GenBank/DDBJ databases">
        <title>Novel microbial phyla capable of carbon fixation and sulfur reduction in deep-sea sediments.</title>
        <authorList>
            <person name="Huang J."/>
            <person name="Baker B."/>
            <person name="Wang Y."/>
        </authorList>
    </citation>
    <scope>NUCLEOTIDE SEQUENCE [LARGE SCALE GENOMIC DNA]</scope>
    <source>
        <strain evidence="11">B3_TA06</strain>
    </source>
</reference>
<evidence type="ECO:0000256" key="2">
    <source>
        <dbReference type="ARBA" id="ARBA00022490"/>
    </source>
</evidence>
<dbReference type="FunFam" id="2.40.50.140:FF:000189">
    <property type="entry name" value="Polyribonucleotide nucleotidyltransferase, putative"/>
    <property type="match status" value="1"/>
</dbReference>
<evidence type="ECO:0000313" key="12">
    <source>
        <dbReference type="Proteomes" id="UP000317778"/>
    </source>
</evidence>
<dbReference type="Pfam" id="PF03725">
    <property type="entry name" value="RNase_PH_C"/>
    <property type="match status" value="1"/>
</dbReference>
<dbReference type="Pfam" id="PF01138">
    <property type="entry name" value="RNase_PH"/>
    <property type="match status" value="2"/>
</dbReference>
<dbReference type="Pfam" id="PF00575">
    <property type="entry name" value="S1"/>
    <property type="match status" value="1"/>
</dbReference>
<dbReference type="Pfam" id="PF00013">
    <property type="entry name" value="KH_1"/>
    <property type="match status" value="1"/>
</dbReference>
<evidence type="ECO:0000256" key="7">
    <source>
        <dbReference type="ARBA" id="ARBA00022884"/>
    </source>
</evidence>
<comment type="subcellular location">
    <subcellularLocation>
        <location evidence="8">Cytoplasm</location>
    </subcellularLocation>
</comment>
<evidence type="ECO:0000256" key="3">
    <source>
        <dbReference type="ARBA" id="ARBA00022679"/>
    </source>
</evidence>
<keyword evidence="4 8" id="KW-0548">Nucleotidyltransferase</keyword>
<dbReference type="Gene3D" id="3.30.230.70">
    <property type="entry name" value="GHMP Kinase, N-terminal domain"/>
    <property type="match status" value="2"/>
</dbReference>
<dbReference type="PANTHER" id="PTHR11252">
    <property type="entry name" value="POLYRIBONUCLEOTIDE NUCLEOTIDYLTRANSFERASE"/>
    <property type="match status" value="1"/>
</dbReference>
<dbReference type="InterPro" id="IPR036612">
    <property type="entry name" value="KH_dom_type_1_sf"/>
</dbReference>
<comment type="caution">
    <text evidence="11">The sequence shown here is derived from an EMBL/GenBank/DDBJ whole genome shotgun (WGS) entry which is preliminary data.</text>
</comment>
<dbReference type="Gene3D" id="3.30.1370.10">
    <property type="entry name" value="K Homology domain, type 1"/>
    <property type="match status" value="1"/>
</dbReference>
<dbReference type="EC" id="2.7.7.8" evidence="8"/>
<feature type="compositionally biased region" description="Basic and acidic residues" evidence="9">
    <location>
        <begin position="718"/>
        <end position="728"/>
    </location>
</feature>
<evidence type="ECO:0000259" key="10">
    <source>
        <dbReference type="PROSITE" id="PS50126"/>
    </source>
</evidence>
<proteinExistence type="inferred from homology"/>
<comment type="catalytic activity">
    <reaction evidence="8">
        <text>RNA(n+1) + phosphate = RNA(n) + a ribonucleoside 5'-diphosphate</text>
        <dbReference type="Rhea" id="RHEA:22096"/>
        <dbReference type="Rhea" id="RHEA-COMP:14527"/>
        <dbReference type="Rhea" id="RHEA-COMP:17342"/>
        <dbReference type="ChEBI" id="CHEBI:43474"/>
        <dbReference type="ChEBI" id="CHEBI:57930"/>
        <dbReference type="ChEBI" id="CHEBI:140395"/>
        <dbReference type="EC" id="2.7.7.8"/>
    </reaction>
</comment>
<feature type="compositionally biased region" description="Basic and acidic residues" evidence="9">
    <location>
        <begin position="689"/>
        <end position="710"/>
    </location>
</feature>
<protein>
    <recommendedName>
        <fullName evidence="8">Polyribonucleotide nucleotidyltransferase</fullName>
        <ecNumber evidence="8">2.7.7.8</ecNumber>
    </recommendedName>
    <alternativeName>
        <fullName evidence="8">Polynucleotide phosphorylase</fullName>
        <shortName evidence="8">PNPase</shortName>
    </alternativeName>
</protein>
<dbReference type="GO" id="GO:0003723">
    <property type="term" value="F:RNA binding"/>
    <property type="evidence" value="ECO:0007669"/>
    <property type="project" value="UniProtKB-UniRule"/>
</dbReference>
<feature type="region of interest" description="Disordered" evidence="9">
    <location>
        <begin position="684"/>
        <end position="728"/>
    </location>
</feature>
<dbReference type="EMBL" id="NJBO01000025">
    <property type="protein sequence ID" value="TKJ38993.1"/>
    <property type="molecule type" value="Genomic_DNA"/>
</dbReference>
<keyword evidence="5 8" id="KW-0479">Metal-binding</keyword>
<feature type="binding site" evidence="8">
    <location>
        <position position="487"/>
    </location>
    <ligand>
        <name>Mg(2+)</name>
        <dbReference type="ChEBI" id="CHEBI:18420"/>
    </ligand>
</feature>
<dbReference type="InterPro" id="IPR015847">
    <property type="entry name" value="ExoRNase_PH_dom2"/>
</dbReference>
<evidence type="ECO:0000313" key="11">
    <source>
        <dbReference type="EMBL" id="TKJ38993.1"/>
    </source>
</evidence>
<dbReference type="PROSITE" id="PS50084">
    <property type="entry name" value="KH_TYPE_1"/>
    <property type="match status" value="1"/>
</dbReference>
<evidence type="ECO:0000256" key="8">
    <source>
        <dbReference type="HAMAP-Rule" id="MF_01595"/>
    </source>
</evidence>
<dbReference type="InterPro" id="IPR003029">
    <property type="entry name" value="S1_domain"/>
</dbReference>
<keyword evidence="6 8" id="KW-0460">Magnesium</keyword>
<dbReference type="InterPro" id="IPR020568">
    <property type="entry name" value="Ribosomal_Su5_D2-typ_SF"/>
</dbReference>
<dbReference type="GO" id="GO:0004654">
    <property type="term" value="F:polyribonucleotide nucleotidyltransferase activity"/>
    <property type="evidence" value="ECO:0007669"/>
    <property type="project" value="UniProtKB-UniRule"/>
</dbReference>
<evidence type="ECO:0000256" key="6">
    <source>
        <dbReference type="ARBA" id="ARBA00022842"/>
    </source>
</evidence>
<dbReference type="InterPro" id="IPR004088">
    <property type="entry name" value="KH_dom_type_1"/>
</dbReference>
<evidence type="ECO:0000256" key="4">
    <source>
        <dbReference type="ARBA" id="ARBA00022695"/>
    </source>
</evidence>
<dbReference type="NCBIfam" id="NF008805">
    <property type="entry name" value="PRK11824.1"/>
    <property type="match status" value="1"/>
</dbReference>
<dbReference type="SUPFAM" id="SSF55666">
    <property type="entry name" value="Ribonuclease PH domain 2-like"/>
    <property type="match status" value="2"/>
</dbReference>
<comment type="function">
    <text evidence="8">Involved in mRNA degradation. Catalyzes the phosphorolysis of single-stranded polyribonucleotides processively in the 3'- to 5'-direction.</text>
</comment>
<comment type="cofactor">
    <cofactor evidence="8">
        <name>Mg(2+)</name>
        <dbReference type="ChEBI" id="CHEBI:18420"/>
    </cofactor>
</comment>
<dbReference type="SUPFAM" id="SSF54211">
    <property type="entry name" value="Ribosomal protein S5 domain 2-like"/>
    <property type="match status" value="2"/>
</dbReference>
<dbReference type="PIRSF" id="PIRSF005499">
    <property type="entry name" value="PNPase"/>
    <property type="match status" value="1"/>
</dbReference>
<dbReference type="PROSITE" id="PS50126">
    <property type="entry name" value="S1"/>
    <property type="match status" value="1"/>
</dbReference>
<evidence type="ECO:0000256" key="1">
    <source>
        <dbReference type="ARBA" id="ARBA00007404"/>
    </source>
</evidence>
<dbReference type="FunFam" id="3.30.230.70:FF:000002">
    <property type="entry name" value="Polyribonucleotide nucleotidyltransferase"/>
    <property type="match status" value="1"/>
</dbReference>
<comment type="similarity">
    <text evidence="1 8">Belongs to the polyribonucleotide nucleotidyltransferase family.</text>
</comment>
<dbReference type="InterPro" id="IPR001247">
    <property type="entry name" value="ExoRNase_PH_dom1"/>
</dbReference>
<dbReference type="InterPro" id="IPR027408">
    <property type="entry name" value="PNPase/RNase_PH_dom_sf"/>
</dbReference>
<dbReference type="AlphaFoldDB" id="A0A532UVM6"/>
<dbReference type="InterPro" id="IPR004087">
    <property type="entry name" value="KH_dom"/>
</dbReference>
<dbReference type="CDD" id="cd11364">
    <property type="entry name" value="RNase_PH_PNPase_2"/>
    <property type="match status" value="1"/>
</dbReference>
<dbReference type="Gene3D" id="2.40.50.140">
    <property type="entry name" value="Nucleic acid-binding proteins"/>
    <property type="match status" value="1"/>
</dbReference>
<dbReference type="GO" id="GO:0000175">
    <property type="term" value="F:3'-5'-RNA exonuclease activity"/>
    <property type="evidence" value="ECO:0007669"/>
    <property type="project" value="TreeGrafter"/>
</dbReference>
<keyword evidence="7 8" id="KW-0694">RNA-binding</keyword>
<keyword evidence="3 8" id="KW-0808">Transferase</keyword>
<accession>A0A532UVM6</accession>
<sequence length="728" mass="80364">MERVQTDVGGRQLVIEAGDLAKQANGAVRIQYGDTVLLMTVCYKEEPAQSFGFLPLTVDYREYYSAAGKIPGGFFKREGRPREREILISRMIDRPIRPLFSKEFNHEIQIIGFLFSHDGENQPDPIAITGASAALMLSELPFAGPIAAVRIGYKDGEFIVNPTIAQLDECDFNMLVVSNGSTINMAECEANEVPNETVVEAMRKGVELCKPLIEMQRELAAKAGKPKKSFEDEGVPAELEAKLKELTRDRIPAANEITDKQERGRARKEITDEVIEALAEEFPDSEQMIVTIIDRLIEADVRAKALSGKRLDGRDMDEVRPISCEVGVLPRTHGSALFTRGQTQSLAVVTLGTKSDEQRVDDVERDAWKSFMLHYDFPPFSVGEVRFLRGPGRREIGHGELAEKSVRVLAPQDGNFPYTIRINSHILESNGSSSMASVCGASLALFDAGVPMRNATAGVAMGLVSEPSGYVLLTDIIGDEDHYGDMDFKVAGTREGITGIQLDLKLTGVSVDVLAEAIERATAVRMHILDVMDKTISAPRSELSEFAPRIATLVIPHDKIGEVIGPGGKVIRRITEETETTIDIDDETSTVIIAGTNPDGVHAALEQVKEIVREVEVGQIYEGTVVRITNFGAFVELFRGKDGLVHISNLAPHRVEKVEDVVKVGERIKVRVKGIDELGRVDLTTNLDPSKDRPRSSRDRGGSYRGDRRNDKRRHPRKPDSERPARRH</sequence>
<dbReference type="InterPro" id="IPR036345">
    <property type="entry name" value="ExoRNase_PH_dom2_sf"/>
</dbReference>